<feature type="compositionally biased region" description="Low complexity" evidence="3">
    <location>
        <begin position="147"/>
        <end position="166"/>
    </location>
</feature>
<feature type="region of interest" description="Disordered" evidence="3">
    <location>
        <begin position="467"/>
        <end position="497"/>
    </location>
</feature>
<proteinExistence type="predicted"/>
<dbReference type="GO" id="GO:0015630">
    <property type="term" value="C:microtubule cytoskeleton"/>
    <property type="evidence" value="ECO:0007669"/>
    <property type="project" value="TreeGrafter"/>
</dbReference>
<feature type="compositionally biased region" description="Low complexity" evidence="3">
    <location>
        <begin position="1118"/>
        <end position="1143"/>
    </location>
</feature>
<feature type="compositionally biased region" description="Basic and acidic residues" evidence="3">
    <location>
        <begin position="55"/>
        <end position="71"/>
    </location>
</feature>
<dbReference type="Proteomes" id="UP000800235">
    <property type="component" value="Unassembled WGS sequence"/>
</dbReference>
<evidence type="ECO:0000313" key="6">
    <source>
        <dbReference type="Proteomes" id="UP000800235"/>
    </source>
</evidence>
<feature type="compositionally biased region" description="Acidic residues" evidence="3">
    <location>
        <begin position="125"/>
        <end position="144"/>
    </location>
</feature>
<feature type="compositionally biased region" description="Polar residues" evidence="3">
    <location>
        <begin position="759"/>
        <end position="772"/>
    </location>
</feature>
<feature type="compositionally biased region" description="Basic and acidic residues" evidence="3">
    <location>
        <begin position="773"/>
        <end position="783"/>
    </location>
</feature>
<feature type="region of interest" description="Disordered" evidence="3">
    <location>
        <begin position="631"/>
        <end position="1229"/>
    </location>
</feature>
<organism evidence="5 6">
    <name type="scientific">Tothia fuscella</name>
    <dbReference type="NCBI Taxonomy" id="1048955"/>
    <lineage>
        <taxon>Eukaryota</taxon>
        <taxon>Fungi</taxon>
        <taxon>Dikarya</taxon>
        <taxon>Ascomycota</taxon>
        <taxon>Pezizomycotina</taxon>
        <taxon>Dothideomycetes</taxon>
        <taxon>Pleosporomycetidae</taxon>
        <taxon>Venturiales</taxon>
        <taxon>Cylindrosympodiaceae</taxon>
        <taxon>Tothia</taxon>
    </lineage>
</organism>
<feature type="domain" description="SH3" evidence="4">
    <location>
        <begin position="552"/>
        <end position="613"/>
    </location>
</feature>
<feature type="region of interest" description="Disordered" evidence="3">
    <location>
        <begin position="187"/>
        <end position="252"/>
    </location>
</feature>
<feature type="region of interest" description="Disordered" evidence="3">
    <location>
        <begin position="1"/>
        <end position="166"/>
    </location>
</feature>
<dbReference type="SMART" id="SM00326">
    <property type="entry name" value="SH3"/>
    <property type="match status" value="1"/>
</dbReference>
<evidence type="ECO:0000259" key="4">
    <source>
        <dbReference type="PROSITE" id="PS50002"/>
    </source>
</evidence>
<gene>
    <name evidence="5" type="ORF">EJ08DRAFT_710374</name>
</gene>
<evidence type="ECO:0000256" key="1">
    <source>
        <dbReference type="ARBA" id="ARBA00022443"/>
    </source>
</evidence>
<feature type="region of interest" description="Disordered" evidence="3">
    <location>
        <begin position="405"/>
        <end position="425"/>
    </location>
</feature>
<feature type="compositionally biased region" description="Pro residues" evidence="3">
    <location>
        <begin position="1147"/>
        <end position="1167"/>
    </location>
</feature>
<feature type="compositionally biased region" description="Polar residues" evidence="3">
    <location>
        <begin position="936"/>
        <end position="958"/>
    </location>
</feature>
<sequence>MTRPQIIRAEINIPPSITDTIDLQADQTSPSAQDHSRKPHPSASGGPAPQSHQAAELRHVQEERHSEEESLSHAWSQANGLSDEPPNDDDNDNNDNDPRDFADGMHGNEVTSRQQHQDQNYQNQDGDDHDMADAESGDDMDDDMMDKISSSPSISDGGLTPFHNTFTTTISHSTTTVWPRRLSSLEFSASSSPLRGLSPSPYSGGGEISDSEDGSSPFVQTPAHLPLYAPSSKERSPSPGSPYMGRSVRTRPSTPLAVEVVVDEEASSSSPFTTPPAHFPLRAPFARGAPSPPPRIQVKSEVHHRFVGFVTPPDQENQDDEGFHEVDIDETIHFSGDEDLQEEMRDTLSPLYSPSFRERLNVSLRAKQALYMQLPELVKSTSDMELDRQLLPIHDPLLESDATLPMKKVSSQPRSDHDSSTGGTLGAFHRAHLISGPRLQPSPSMYLQPPGMVKSASDMSLDRQLLPMDDPLLDDDDNDSVDSDHDSEWETDSCQSSKDSFSSAEYLLDITNSQNNIGDDEPYDPCFADFSTDDRFVDSGWGGECLREPEDIDFEFVYALHTFVATVEGQANAQKGDTMVLLDDSNSYWWLVRVVKDSTIGYLPAEHIETPTERLARLNKHRNVDLSQTMLGDTTEKTKNPLKKAMRRRNAKTVTFSAPTYVEPSDYEFSSDEEMEPEGSLTGDSNAQSVNGNDAEERDQDEITTANTPAPLSIKQVHREDSPEKGNDLDDDEEQMRRAGEESRASDEIFDQQFKGQGPNKSRNGTVRNTDSFFRDESIETRKITLTPNILRDDSTNPANRSLEKERERPSFDLLAPDDPKTKITTKKDKKEKKPGMLSGLFKRKGGKKGVADIDGPRPGSGKSSGESARESPSMELGRDSPVEKTSSLETPLQRSSSRGKLVKSPPSPILPSGPSGALSPTGIRPVGATDLRVQKQPSPELSGNGSSDSTPRATSPEKTSEKLALRVEPPLQQQNGGILHDLSNKIRSPSREGTHPVKREKIKRAKQREALDVESSPDDDRQADPFADQFEVDNRRQMQPIQENSGAMNGSPERLSESPIHITSEDATPDHEPPALVGDSSSTSSVDELASLRSSPSPPVTSATITDFNEPSHFHEPTPVLSPSGSSTPSPSSPVLPTAPLSFSRPHPPPTGLAPPPPTRSPPPQPHSGISPSFPPYPHLSQSTSKESFDTANNNTHNNNNNAAGLRNSSTSTDASNTNLSSPPMSPPWSDAHLRAYLDDSSDIKELLLLVNDTHGVVPVGADHEIMRDLYKEEKGKIAEMNGVLDGLLGGWLARRKEGVGRR</sequence>
<feature type="compositionally biased region" description="Basic and acidic residues" evidence="3">
    <location>
        <begin position="990"/>
        <end position="1000"/>
    </location>
</feature>
<dbReference type="GO" id="GO:0051286">
    <property type="term" value="C:cell tip"/>
    <property type="evidence" value="ECO:0007669"/>
    <property type="project" value="TreeGrafter"/>
</dbReference>
<dbReference type="OrthoDB" id="196165at2759"/>
<evidence type="ECO:0000256" key="3">
    <source>
        <dbReference type="SAM" id="MobiDB-lite"/>
    </source>
</evidence>
<dbReference type="PANTHER" id="PTHR47775:SF1">
    <property type="entry name" value="BUD SITE SELECTION PROTEIN 14"/>
    <property type="match status" value="1"/>
</dbReference>
<accession>A0A9P4U0Z7</accession>
<feature type="compositionally biased region" description="Low complexity" evidence="3">
    <location>
        <begin position="1192"/>
        <end position="1223"/>
    </location>
</feature>
<feature type="compositionally biased region" description="Acidic residues" evidence="3">
    <location>
        <begin position="85"/>
        <end position="95"/>
    </location>
</feature>
<evidence type="ECO:0000256" key="2">
    <source>
        <dbReference type="PROSITE-ProRule" id="PRU00192"/>
    </source>
</evidence>
<dbReference type="InterPro" id="IPR036028">
    <property type="entry name" value="SH3-like_dom_sf"/>
</dbReference>
<feature type="compositionally biased region" description="Polar residues" evidence="3">
    <location>
        <begin position="682"/>
        <end position="692"/>
    </location>
</feature>
<feature type="compositionally biased region" description="Acidic residues" evidence="3">
    <location>
        <begin position="665"/>
        <end position="677"/>
    </location>
</feature>
<reference evidence="5" key="1">
    <citation type="journal article" date="2020" name="Stud. Mycol.">
        <title>101 Dothideomycetes genomes: a test case for predicting lifestyles and emergence of pathogens.</title>
        <authorList>
            <person name="Haridas S."/>
            <person name="Albert R."/>
            <person name="Binder M."/>
            <person name="Bloem J."/>
            <person name="Labutti K."/>
            <person name="Salamov A."/>
            <person name="Andreopoulos B."/>
            <person name="Baker S."/>
            <person name="Barry K."/>
            <person name="Bills G."/>
            <person name="Bluhm B."/>
            <person name="Cannon C."/>
            <person name="Castanera R."/>
            <person name="Culley D."/>
            <person name="Daum C."/>
            <person name="Ezra D."/>
            <person name="Gonzalez J."/>
            <person name="Henrissat B."/>
            <person name="Kuo A."/>
            <person name="Liang C."/>
            <person name="Lipzen A."/>
            <person name="Lutzoni F."/>
            <person name="Magnuson J."/>
            <person name="Mondo S."/>
            <person name="Nolan M."/>
            <person name="Ohm R."/>
            <person name="Pangilinan J."/>
            <person name="Park H.-J."/>
            <person name="Ramirez L."/>
            <person name="Alfaro M."/>
            <person name="Sun H."/>
            <person name="Tritt A."/>
            <person name="Yoshinaga Y."/>
            <person name="Zwiers L.-H."/>
            <person name="Turgeon B."/>
            <person name="Goodwin S."/>
            <person name="Spatafora J."/>
            <person name="Crous P."/>
            <person name="Grigoriev I."/>
        </authorList>
    </citation>
    <scope>NUCLEOTIDE SEQUENCE</scope>
    <source>
        <strain evidence="5">CBS 130266</strain>
    </source>
</reference>
<feature type="compositionally biased region" description="Polar residues" evidence="3">
    <location>
        <begin position="1038"/>
        <end position="1049"/>
    </location>
</feature>
<feature type="compositionally biased region" description="Basic and acidic residues" evidence="3">
    <location>
        <begin position="735"/>
        <end position="747"/>
    </location>
</feature>
<dbReference type="SUPFAM" id="SSF50044">
    <property type="entry name" value="SH3-domain"/>
    <property type="match status" value="1"/>
</dbReference>
<keyword evidence="6" id="KW-1185">Reference proteome</keyword>
<dbReference type="GO" id="GO:0030950">
    <property type="term" value="P:establishment or maintenance of actin cytoskeleton polarity"/>
    <property type="evidence" value="ECO:0007669"/>
    <property type="project" value="TreeGrafter"/>
</dbReference>
<dbReference type="EMBL" id="MU007026">
    <property type="protein sequence ID" value="KAF2432427.1"/>
    <property type="molecule type" value="Genomic_DNA"/>
</dbReference>
<feature type="region of interest" description="Disordered" evidence="3">
    <location>
        <begin position="438"/>
        <end position="457"/>
    </location>
</feature>
<evidence type="ECO:0000313" key="5">
    <source>
        <dbReference type="EMBL" id="KAF2432427.1"/>
    </source>
</evidence>
<name>A0A9P4U0Z7_9PEZI</name>
<feature type="compositionally biased region" description="Basic residues" evidence="3">
    <location>
        <begin position="640"/>
        <end position="651"/>
    </location>
</feature>
<protein>
    <recommendedName>
        <fullName evidence="4">SH3 domain-containing protein</fullName>
    </recommendedName>
</protein>
<dbReference type="FunFam" id="2.30.30.40:FF:000035">
    <property type="entry name" value="SH3 domain containing protein"/>
    <property type="match status" value="1"/>
</dbReference>
<dbReference type="Pfam" id="PF00018">
    <property type="entry name" value="SH3_1"/>
    <property type="match status" value="1"/>
</dbReference>
<feature type="compositionally biased region" description="Polar residues" evidence="3">
    <location>
        <begin position="884"/>
        <end position="899"/>
    </location>
</feature>
<dbReference type="GO" id="GO:0008104">
    <property type="term" value="P:intracellular protein localization"/>
    <property type="evidence" value="ECO:0007669"/>
    <property type="project" value="TreeGrafter"/>
</dbReference>
<feature type="compositionally biased region" description="Basic and acidic residues" evidence="3">
    <location>
        <begin position="802"/>
        <end position="811"/>
    </location>
</feature>
<dbReference type="InterPro" id="IPR053039">
    <property type="entry name" value="Polarity_Bud-Selection_Reg"/>
</dbReference>
<feature type="compositionally biased region" description="Low complexity" evidence="3">
    <location>
        <begin position="187"/>
        <end position="202"/>
    </location>
</feature>
<keyword evidence="1 2" id="KW-0728">SH3 domain</keyword>
<feature type="compositionally biased region" description="Basic and acidic residues" evidence="3">
    <location>
        <begin position="717"/>
        <end position="728"/>
    </location>
</feature>
<comment type="caution">
    <text evidence="5">The sequence shown here is derived from an EMBL/GenBank/DDBJ whole genome shotgun (WGS) entry which is preliminary data.</text>
</comment>
<dbReference type="PROSITE" id="PS50002">
    <property type="entry name" value="SH3"/>
    <property type="match status" value="1"/>
</dbReference>
<feature type="compositionally biased region" description="Acidic residues" evidence="3">
    <location>
        <begin position="471"/>
        <end position="481"/>
    </location>
</feature>
<feature type="compositionally biased region" description="Polar residues" evidence="3">
    <location>
        <begin position="15"/>
        <end position="33"/>
    </location>
</feature>
<feature type="compositionally biased region" description="Polar residues" evidence="3">
    <location>
        <begin position="1080"/>
        <end position="1110"/>
    </location>
</feature>
<dbReference type="PANTHER" id="PTHR47775">
    <property type="entry name" value="BUD SITE SELECTION PROTEIN 14"/>
    <property type="match status" value="1"/>
</dbReference>
<dbReference type="Gene3D" id="2.30.30.40">
    <property type="entry name" value="SH3 Domains"/>
    <property type="match status" value="1"/>
</dbReference>
<dbReference type="InterPro" id="IPR001452">
    <property type="entry name" value="SH3_domain"/>
</dbReference>
<feature type="compositionally biased region" description="Basic and acidic residues" evidence="3">
    <location>
        <begin position="818"/>
        <end position="835"/>
    </location>
</feature>